<dbReference type="SUPFAM" id="SSF51197">
    <property type="entry name" value="Clavaminate synthase-like"/>
    <property type="match status" value="2"/>
</dbReference>
<evidence type="ECO:0000259" key="4">
    <source>
        <dbReference type="Pfam" id="PF14226"/>
    </source>
</evidence>
<dbReference type="GO" id="GO:0046872">
    <property type="term" value="F:metal ion binding"/>
    <property type="evidence" value="ECO:0007669"/>
    <property type="project" value="UniProtKB-KW"/>
</dbReference>
<evidence type="ECO:0008006" key="7">
    <source>
        <dbReference type="Google" id="ProtNLM"/>
    </source>
</evidence>
<dbReference type="Proteomes" id="UP000236630">
    <property type="component" value="Unassembled WGS sequence"/>
</dbReference>
<dbReference type="Pfam" id="PF14226">
    <property type="entry name" value="DIOX_N"/>
    <property type="match status" value="2"/>
</dbReference>
<feature type="domain" description="Non-haem dioxygenase N-terminal" evidence="4">
    <location>
        <begin position="204"/>
        <end position="281"/>
    </location>
</feature>
<comment type="caution">
    <text evidence="5">The sequence shown here is derived from an EMBL/GenBank/DDBJ whole genome shotgun (WGS) entry which is preliminary data.</text>
</comment>
<reference evidence="5 6" key="1">
    <citation type="journal article" date="2017" name="Front. Genet.">
        <title>Draft sequencing of the heterozygous diploid genome of Satsuma (Citrus unshiu Marc.) using a hybrid assembly approach.</title>
        <authorList>
            <person name="Shimizu T."/>
            <person name="Tanizawa Y."/>
            <person name="Mochizuki T."/>
            <person name="Nagasaki H."/>
            <person name="Yoshioka T."/>
            <person name="Toyoda A."/>
            <person name="Fujiyama A."/>
            <person name="Kaminuma E."/>
            <person name="Nakamura Y."/>
        </authorList>
    </citation>
    <scope>NUCLEOTIDE SEQUENCE [LARGE SCALE GENOMIC DNA]</scope>
    <source>
        <strain evidence="6">cv. Miyagawa wase</strain>
    </source>
</reference>
<keyword evidence="2" id="KW-0408">Iron</keyword>
<evidence type="ECO:0000313" key="5">
    <source>
        <dbReference type="EMBL" id="GAY32349.1"/>
    </source>
</evidence>
<dbReference type="InterPro" id="IPR027443">
    <property type="entry name" value="IPNS-like_sf"/>
</dbReference>
<dbReference type="InterPro" id="IPR044861">
    <property type="entry name" value="IPNS-like_FE2OG_OXY"/>
</dbReference>
<accession>A0A2H5MWG1</accession>
<keyword evidence="6" id="KW-1185">Reference proteome</keyword>
<evidence type="ECO:0000256" key="1">
    <source>
        <dbReference type="ARBA" id="ARBA00022723"/>
    </source>
</evidence>
<dbReference type="Gene3D" id="2.60.120.330">
    <property type="entry name" value="B-lactam Antibiotic, Isopenicillin N Synthase, Chain"/>
    <property type="match status" value="2"/>
</dbReference>
<name>A0A2H5MWG1_CITUN</name>
<dbReference type="InterPro" id="IPR050295">
    <property type="entry name" value="Plant_2OG-oxidoreductases"/>
</dbReference>
<dbReference type="PANTHER" id="PTHR47991">
    <property type="entry name" value="OXOGLUTARATE/IRON-DEPENDENT DIOXYGENASE"/>
    <property type="match status" value="1"/>
</dbReference>
<evidence type="ECO:0000313" key="6">
    <source>
        <dbReference type="Proteomes" id="UP000236630"/>
    </source>
</evidence>
<dbReference type="InterPro" id="IPR026992">
    <property type="entry name" value="DIOX_N"/>
</dbReference>
<dbReference type="AlphaFoldDB" id="A0A2H5MWG1"/>
<evidence type="ECO:0000259" key="3">
    <source>
        <dbReference type="Pfam" id="PF03171"/>
    </source>
</evidence>
<organism evidence="5 6">
    <name type="scientific">Citrus unshiu</name>
    <name type="common">Satsuma mandarin</name>
    <name type="synonym">Citrus nobilis var. unshiu</name>
    <dbReference type="NCBI Taxonomy" id="55188"/>
    <lineage>
        <taxon>Eukaryota</taxon>
        <taxon>Viridiplantae</taxon>
        <taxon>Streptophyta</taxon>
        <taxon>Embryophyta</taxon>
        <taxon>Tracheophyta</taxon>
        <taxon>Spermatophyta</taxon>
        <taxon>Magnoliopsida</taxon>
        <taxon>eudicotyledons</taxon>
        <taxon>Gunneridae</taxon>
        <taxon>Pentapetalae</taxon>
        <taxon>rosids</taxon>
        <taxon>malvids</taxon>
        <taxon>Sapindales</taxon>
        <taxon>Rutaceae</taxon>
        <taxon>Aurantioideae</taxon>
        <taxon>Citrus</taxon>
    </lineage>
</organism>
<evidence type="ECO:0000256" key="2">
    <source>
        <dbReference type="ARBA" id="ARBA00023004"/>
    </source>
</evidence>
<feature type="domain" description="Isopenicillin N synthase-like Fe(2+) 2OG dioxygenase" evidence="3">
    <location>
        <begin position="332"/>
        <end position="396"/>
    </location>
</feature>
<proteinExistence type="predicted"/>
<sequence length="403" mass="45925">MAGAEVFLSKRVQEMVLNGEEPPAPYICRDGDSIQEVSAPLSPVPIIDLSLLSFSTPYAKQEEELQKLRSALSSWGCFQAIGHGIPTTFLDKIRRVTREYFEQPMDEKKKQAKGVEEVEGYGADPTPEEGNGNHMMHDAPIQELDLWLSNVNGSTDMLPSIVAIRIVTTTRKFANSIGRVLSNLLPETTWAGSRRTEKYSLDLQAIGHGIPMTFLDKIRQVTREYFEQPMDEKKKQAKGVEEFEGYGADPTPEEGQFLDWSDRLFLDVYPKDQRKPQFWPERPESFRGLIEEYSFKIKTVTEITSKAMAKSLKLEENCFLNQFGNRSQYQARFNYYAHCQRPDLVLGLKPHSDGTGYTIVLQDEEGLQVLKDEQWFTVPKISEAVLVLMGDQMEVIKLFCFII</sequence>
<dbReference type="EMBL" id="BDQV01001359">
    <property type="protein sequence ID" value="GAY32349.1"/>
    <property type="molecule type" value="Genomic_DNA"/>
</dbReference>
<protein>
    <recommendedName>
        <fullName evidence="7">Fe2OG dioxygenase domain-containing protein</fullName>
    </recommendedName>
</protein>
<dbReference type="Pfam" id="PF03171">
    <property type="entry name" value="2OG-FeII_Oxy"/>
    <property type="match status" value="1"/>
</dbReference>
<feature type="domain" description="Non-haem dioxygenase N-terminal" evidence="4">
    <location>
        <begin position="44"/>
        <end position="124"/>
    </location>
</feature>
<keyword evidence="1" id="KW-0479">Metal-binding</keyword>
<gene>
    <name evidence="5" type="ORF">CUMW_273540</name>
</gene>
<dbReference type="STRING" id="55188.A0A2H5MWG1"/>